<reference evidence="2 3" key="1">
    <citation type="journal article" date="2012" name="Eukaryot. Cell">
        <title>Genome sequence of the fungus Glarea lozoyensis: the first genome sequence of a species from the Helotiaceae family.</title>
        <authorList>
            <person name="Youssar L."/>
            <person name="Gruening B.A."/>
            <person name="Erxleben A."/>
            <person name="Guenther S."/>
            <person name="Huettel W."/>
        </authorList>
    </citation>
    <scope>NUCLEOTIDE SEQUENCE [LARGE SCALE GENOMIC DNA]</scope>
    <source>
        <strain evidence="3">ATCC 74030 / MF5533</strain>
    </source>
</reference>
<evidence type="ECO:0000313" key="3">
    <source>
        <dbReference type="Proteomes" id="UP000005446"/>
    </source>
</evidence>
<name>H0EJH2_GLAL7</name>
<dbReference type="InParanoid" id="H0EJH2"/>
<feature type="coiled-coil region" evidence="1">
    <location>
        <begin position="248"/>
        <end position="338"/>
    </location>
</feature>
<organism evidence="2 3">
    <name type="scientific">Glarea lozoyensis (strain ATCC 74030 / MF5533)</name>
    <dbReference type="NCBI Taxonomy" id="1104152"/>
    <lineage>
        <taxon>Eukaryota</taxon>
        <taxon>Fungi</taxon>
        <taxon>Dikarya</taxon>
        <taxon>Ascomycota</taxon>
        <taxon>Pezizomycotina</taxon>
        <taxon>Leotiomycetes</taxon>
        <taxon>Helotiales</taxon>
        <taxon>Helotiaceae</taxon>
        <taxon>Glarea</taxon>
    </lineage>
</organism>
<sequence>MDGMAKIFIGLIGTDVEYYYRVQEFVKEIDKRREIEEEKRKVAAERFKNYMSDLRRWINDYKEATGNYEKVNARLELENAELKDEKSVLKQQHLKDIEAKNMIIAKHEQTINDVGKEKLRIIESHAEEIARISKNFDAMKDICKKRKQSLATAEKDNKHLEEKILTLQSQLDQDPQVQTDDKLKKELEELKAECNVLRSHSKTSKDMEKKISDIAAAKAVIEPNKKIAELENKLEILEQGRLADHEVMVKYSQDIDELKSEKSSFEESQKSLNDENVELKAKLEILEQGRLADHDMMVKYSRDIDELKGEKSSSEEHRKRLQDEVVELNAKLDMYRTLINIRR</sequence>
<evidence type="ECO:0000256" key="1">
    <source>
        <dbReference type="SAM" id="Coils"/>
    </source>
</evidence>
<dbReference type="AlphaFoldDB" id="H0EJH2"/>
<dbReference type="HOGENOM" id="CLU_809047_0_0_1"/>
<comment type="caution">
    <text evidence="2">The sequence shown here is derived from an EMBL/GenBank/DDBJ whole genome shotgun (WGS) entry which is preliminary data.</text>
</comment>
<feature type="coiled-coil region" evidence="1">
    <location>
        <begin position="143"/>
        <end position="200"/>
    </location>
</feature>
<gene>
    <name evidence="2" type="ORF">M7I_2698</name>
</gene>
<keyword evidence="1" id="KW-0175">Coiled coil</keyword>
<protein>
    <submittedName>
        <fullName evidence="2">Uncharacterized protein</fullName>
    </submittedName>
</protein>
<keyword evidence="3" id="KW-1185">Reference proteome</keyword>
<accession>H0EJH2</accession>
<dbReference type="EMBL" id="AGUE01000055">
    <property type="protein sequence ID" value="EHL01365.1"/>
    <property type="molecule type" value="Genomic_DNA"/>
</dbReference>
<dbReference type="Proteomes" id="UP000005446">
    <property type="component" value="Unassembled WGS sequence"/>
</dbReference>
<feature type="coiled-coil region" evidence="1">
    <location>
        <begin position="54"/>
        <end position="92"/>
    </location>
</feature>
<proteinExistence type="predicted"/>
<evidence type="ECO:0000313" key="2">
    <source>
        <dbReference type="EMBL" id="EHL01365.1"/>
    </source>
</evidence>
<dbReference type="OrthoDB" id="10350501at2759"/>